<proteinExistence type="predicted"/>
<dbReference type="OrthoDB" id="3222453at2759"/>
<feature type="non-terminal residue" evidence="1">
    <location>
        <position position="1"/>
    </location>
</feature>
<protein>
    <submittedName>
        <fullName evidence="1">Uncharacterized protein</fullName>
    </submittedName>
</protein>
<organism evidence="1 2">
    <name type="scientific">Rhodocollybia butyracea</name>
    <dbReference type="NCBI Taxonomy" id="206335"/>
    <lineage>
        <taxon>Eukaryota</taxon>
        <taxon>Fungi</taxon>
        <taxon>Dikarya</taxon>
        <taxon>Basidiomycota</taxon>
        <taxon>Agaricomycotina</taxon>
        <taxon>Agaricomycetes</taxon>
        <taxon>Agaricomycetidae</taxon>
        <taxon>Agaricales</taxon>
        <taxon>Marasmiineae</taxon>
        <taxon>Omphalotaceae</taxon>
        <taxon>Rhodocollybia</taxon>
    </lineage>
</organism>
<comment type="caution">
    <text evidence="1">The sequence shown here is derived from an EMBL/GenBank/DDBJ whole genome shotgun (WGS) entry which is preliminary data.</text>
</comment>
<sequence>DHLQRRKFELYAAEHAKSWYDHVINGLGREACSLYLITGYDKARAWGVSSFDGAEEGSVSMDFVPRWTQGSSMLEYWFRKCDSAESSSGADNTYGNQSGCVFLRGLRIAIRESFL</sequence>
<gene>
    <name evidence="1" type="ORF">BDP27DRAFT_1203156</name>
</gene>
<dbReference type="AlphaFoldDB" id="A0A9P5U800"/>
<keyword evidence="2" id="KW-1185">Reference proteome</keyword>
<name>A0A9P5U800_9AGAR</name>
<dbReference type="EMBL" id="JADNRY010000050">
    <property type="protein sequence ID" value="KAF9069526.1"/>
    <property type="molecule type" value="Genomic_DNA"/>
</dbReference>
<evidence type="ECO:0000313" key="2">
    <source>
        <dbReference type="Proteomes" id="UP000772434"/>
    </source>
</evidence>
<dbReference type="Proteomes" id="UP000772434">
    <property type="component" value="Unassembled WGS sequence"/>
</dbReference>
<feature type="non-terminal residue" evidence="1">
    <location>
        <position position="115"/>
    </location>
</feature>
<reference evidence="1" key="1">
    <citation type="submission" date="2020-11" db="EMBL/GenBank/DDBJ databases">
        <authorList>
            <consortium name="DOE Joint Genome Institute"/>
            <person name="Ahrendt S."/>
            <person name="Riley R."/>
            <person name="Andreopoulos W."/>
            <person name="Labutti K."/>
            <person name="Pangilinan J."/>
            <person name="Ruiz-Duenas F.J."/>
            <person name="Barrasa J.M."/>
            <person name="Sanchez-Garcia M."/>
            <person name="Camarero S."/>
            <person name="Miyauchi S."/>
            <person name="Serrano A."/>
            <person name="Linde D."/>
            <person name="Babiker R."/>
            <person name="Drula E."/>
            <person name="Ayuso-Fernandez I."/>
            <person name="Pacheco R."/>
            <person name="Padilla G."/>
            <person name="Ferreira P."/>
            <person name="Barriuso J."/>
            <person name="Kellner H."/>
            <person name="Castanera R."/>
            <person name="Alfaro M."/>
            <person name="Ramirez L."/>
            <person name="Pisabarro A.G."/>
            <person name="Kuo A."/>
            <person name="Tritt A."/>
            <person name="Lipzen A."/>
            <person name="He G."/>
            <person name="Yan M."/>
            <person name="Ng V."/>
            <person name="Cullen D."/>
            <person name="Martin F."/>
            <person name="Rosso M.-N."/>
            <person name="Henrissat B."/>
            <person name="Hibbett D."/>
            <person name="Martinez A.T."/>
            <person name="Grigoriev I.V."/>
        </authorList>
    </citation>
    <scope>NUCLEOTIDE SEQUENCE</scope>
    <source>
        <strain evidence="1">AH 40177</strain>
    </source>
</reference>
<accession>A0A9P5U800</accession>
<evidence type="ECO:0000313" key="1">
    <source>
        <dbReference type="EMBL" id="KAF9069526.1"/>
    </source>
</evidence>